<evidence type="ECO:0000256" key="6">
    <source>
        <dbReference type="ARBA" id="ARBA00023125"/>
    </source>
</evidence>
<dbReference type="GO" id="GO:0005524">
    <property type="term" value="F:ATP binding"/>
    <property type="evidence" value="ECO:0007669"/>
    <property type="project" value="UniProtKB-UniRule"/>
</dbReference>
<feature type="binding site" evidence="11">
    <location>
        <begin position="170"/>
        <end position="177"/>
    </location>
    <ligand>
        <name>ATP</name>
        <dbReference type="ChEBI" id="CHEBI:30616"/>
    </ligand>
</feature>
<dbReference type="Pfam" id="PF13361">
    <property type="entry name" value="UvrD_C"/>
    <property type="match status" value="2"/>
</dbReference>
<proteinExistence type="inferred from homology"/>
<accession>A0A553ZTE0</accession>
<evidence type="ECO:0000256" key="5">
    <source>
        <dbReference type="ARBA" id="ARBA00022840"/>
    </source>
</evidence>
<dbReference type="PROSITE" id="PS51198">
    <property type="entry name" value="UVRD_HELICASE_ATP_BIND"/>
    <property type="match status" value="1"/>
</dbReference>
<dbReference type="Gene3D" id="1.10.10.160">
    <property type="match status" value="1"/>
</dbReference>
<dbReference type="Pfam" id="PF00580">
    <property type="entry name" value="UvrD-helicase"/>
    <property type="match status" value="1"/>
</dbReference>
<dbReference type="CDD" id="cd18807">
    <property type="entry name" value="SF1_C_UvrD"/>
    <property type="match status" value="1"/>
</dbReference>
<dbReference type="GO" id="GO:0005829">
    <property type="term" value="C:cytosol"/>
    <property type="evidence" value="ECO:0007669"/>
    <property type="project" value="TreeGrafter"/>
</dbReference>
<evidence type="ECO:0000313" key="15">
    <source>
        <dbReference type="EMBL" id="TSB44730.1"/>
    </source>
</evidence>
<dbReference type="GO" id="GO:0000725">
    <property type="term" value="P:recombinational repair"/>
    <property type="evidence" value="ECO:0007669"/>
    <property type="project" value="TreeGrafter"/>
</dbReference>
<dbReference type="AlphaFoldDB" id="A0A553ZTE0"/>
<keyword evidence="5 11" id="KW-0067">ATP-binding</keyword>
<keyword evidence="2 11" id="KW-0547">Nucleotide-binding</keyword>
<evidence type="ECO:0000256" key="1">
    <source>
        <dbReference type="ARBA" id="ARBA00009922"/>
    </source>
</evidence>
<dbReference type="Gene3D" id="3.40.50.300">
    <property type="entry name" value="P-loop containing nucleotide triphosphate hydrolases"/>
    <property type="match status" value="2"/>
</dbReference>
<keyword evidence="3 11" id="KW-0378">Hydrolase</keyword>
<dbReference type="SUPFAM" id="SSF52540">
    <property type="entry name" value="P-loop containing nucleoside triphosphate hydrolases"/>
    <property type="match status" value="1"/>
</dbReference>
<dbReference type="GO" id="GO:0016887">
    <property type="term" value="F:ATP hydrolysis activity"/>
    <property type="evidence" value="ECO:0007669"/>
    <property type="project" value="RHEA"/>
</dbReference>
<keyword evidence="7" id="KW-0413">Isomerase</keyword>
<dbReference type="OrthoDB" id="9810135at2"/>
<name>A0A553ZTE0_9BACI</name>
<dbReference type="Proteomes" id="UP000318521">
    <property type="component" value="Unassembled WGS sequence"/>
</dbReference>
<evidence type="ECO:0000256" key="12">
    <source>
        <dbReference type="SAM" id="MobiDB-lite"/>
    </source>
</evidence>
<dbReference type="PROSITE" id="PS51217">
    <property type="entry name" value="UVRD_HELICASE_CTER"/>
    <property type="match status" value="1"/>
</dbReference>
<evidence type="ECO:0000256" key="7">
    <source>
        <dbReference type="ARBA" id="ARBA00023235"/>
    </source>
</evidence>
<dbReference type="EMBL" id="VLXZ01000021">
    <property type="protein sequence ID" value="TSB44730.1"/>
    <property type="molecule type" value="Genomic_DNA"/>
</dbReference>
<comment type="similarity">
    <text evidence="1">Belongs to the helicase family. UvrD subfamily.</text>
</comment>
<feature type="compositionally biased region" description="Basic and acidic residues" evidence="12">
    <location>
        <begin position="82"/>
        <end position="91"/>
    </location>
</feature>
<sequence length="782" mass="90843">MKTAFYQQKQTDITSIDRSEWQRMYQAAKRGEVTCVHCQQPVRMHMSIHQEPYFDHPRSLFDCENEIKKLEKSKEVSLPPAEEQKENRDSSHTFVLPKSRAITATHQPNSPFSWKAPETVTAYPDFQPPTKSKLKAKHPYLHTLEQSNVVLDDTQWQAVSHTQGPLLLVAGAGSGKTRVLTSRAAYMLADEGIAPEQMILVTFTAKAAREMKERMQLYPGLDAKMLHKLMIGTFHSIFYKMLIHHQRDAWNHQNLLKEWQRTYIVKEAGRELGLEEKEFAYDQALTQISWWKNHLLTPSEIKPKDIWEERCVHLYKRYEEIRMSRSAFDFDDMLSGCYELLTTNPLLLERYQERFSYVSVDEFQDINKVQFKLIQLLSEPQRNLCVVGDDDQSIYAFRGSDPEYLRSFSKEYPEGQTILLNKNYRSSHPIVSLANNVITSNKHRVEKRLRAQFNKAHSPILFFPYDEEEEATMIVTDIKELIENGASPRDFAILYRTNVHSMALFERLIESSIPFVIEQEGDSFYKRKVVRKALAYLRISQHPDNTQAMDDLLGALFLKQERLADVKRMSILHDCSLLEALRHLDGLQPFQLKKLEELPSQCNQIRTLSPESALTLVEQELGFKDYLKKQGNEGNKMDKGSDDLARLKVSARQHNSIQSFLMHIDHIIAKQEEKQKQPSESDALQLMTIHRSKGLEFKHIYLLGAVEGSLPHDYALDAWRDGDDAPLEEERRLMYVAMTRAKEHLAISVPMMYRGRRAQRSRFVREMGRHIPPSTRKEVSAK</sequence>
<evidence type="ECO:0000259" key="13">
    <source>
        <dbReference type="PROSITE" id="PS51198"/>
    </source>
</evidence>
<dbReference type="PANTHER" id="PTHR11070">
    <property type="entry name" value="UVRD / RECB / PCRA DNA HELICASE FAMILY MEMBER"/>
    <property type="match status" value="1"/>
</dbReference>
<dbReference type="InterPro" id="IPR013986">
    <property type="entry name" value="DExx_box_DNA_helicase_dom_sf"/>
</dbReference>
<keyword evidence="4 11" id="KW-0347">Helicase</keyword>
<reference evidence="15 16" key="1">
    <citation type="submission" date="2019-07" db="EMBL/GenBank/DDBJ databases">
        <authorList>
            <person name="Park Y.J."/>
            <person name="Jeong S.E."/>
            <person name="Jung H.S."/>
        </authorList>
    </citation>
    <scope>NUCLEOTIDE SEQUENCE [LARGE SCALE GENOMIC DNA]</scope>
    <source>
        <strain evidence="16">P16(2019)</strain>
    </source>
</reference>
<dbReference type="PANTHER" id="PTHR11070:SF2">
    <property type="entry name" value="ATP-DEPENDENT DNA HELICASE SRS2"/>
    <property type="match status" value="1"/>
</dbReference>
<feature type="domain" description="UvrD-like helicase ATP-binding" evidence="13">
    <location>
        <begin position="149"/>
        <end position="427"/>
    </location>
</feature>
<comment type="caution">
    <text evidence="15">The sequence shown here is derived from an EMBL/GenBank/DDBJ whole genome shotgun (WGS) entry which is preliminary data.</text>
</comment>
<dbReference type="GO" id="GO:0043138">
    <property type="term" value="F:3'-5' DNA helicase activity"/>
    <property type="evidence" value="ECO:0007669"/>
    <property type="project" value="UniProtKB-EC"/>
</dbReference>
<dbReference type="GO" id="GO:0003677">
    <property type="term" value="F:DNA binding"/>
    <property type="evidence" value="ECO:0007669"/>
    <property type="project" value="UniProtKB-KW"/>
</dbReference>
<evidence type="ECO:0000256" key="4">
    <source>
        <dbReference type="ARBA" id="ARBA00022806"/>
    </source>
</evidence>
<evidence type="ECO:0000256" key="11">
    <source>
        <dbReference type="PROSITE-ProRule" id="PRU00560"/>
    </source>
</evidence>
<dbReference type="GO" id="GO:0033202">
    <property type="term" value="C:DNA helicase complex"/>
    <property type="evidence" value="ECO:0007669"/>
    <property type="project" value="TreeGrafter"/>
</dbReference>
<evidence type="ECO:0000256" key="2">
    <source>
        <dbReference type="ARBA" id="ARBA00022741"/>
    </source>
</evidence>
<evidence type="ECO:0000256" key="3">
    <source>
        <dbReference type="ARBA" id="ARBA00022801"/>
    </source>
</evidence>
<dbReference type="InterPro" id="IPR014016">
    <property type="entry name" value="UvrD-like_ATP-bd"/>
</dbReference>
<dbReference type="Gene3D" id="1.10.486.10">
    <property type="entry name" value="PCRA, domain 4"/>
    <property type="match status" value="1"/>
</dbReference>
<keyword evidence="6" id="KW-0238">DNA-binding</keyword>
<evidence type="ECO:0000313" key="16">
    <source>
        <dbReference type="Proteomes" id="UP000318521"/>
    </source>
</evidence>
<feature type="domain" description="UvrD-like helicase C-terminal" evidence="14">
    <location>
        <begin position="428"/>
        <end position="694"/>
    </location>
</feature>
<dbReference type="EC" id="5.6.2.4" evidence="9"/>
<comment type="catalytic activity">
    <reaction evidence="10">
        <text>ATP + H2O = ADP + phosphate + H(+)</text>
        <dbReference type="Rhea" id="RHEA:13065"/>
        <dbReference type="ChEBI" id="CHEBI:15377"/>
        <dbReference type="ChEBI" id="CHEBI:15378"/>
        <dbReference type="ChEBI" id="CHEBI:30616"/>
        <dbReference type="ChEBI" id="CHEBI:43474"/>
        <dbReference type="ChEBI" id="CHEBI:456216"/>
        <dbReference type="EC" id="5.6.2.4"/>
    </reaction>
</comment>
<gene>
    <name evidence="15" type="ORF">FN960_20095</name>
</gene>
<dbReference type="RefSeq" id="WP_143850656.1">
    <property type="nucleotide sequence ID" value="NZ_VLXZ01000021.1"/>
</dbReference>
<dbReference type="InterPro" id="IPR027417">
    <property type="entry name" value="P-loop_NTPase"/>
</dbReference>
<comment type="catalytic activity">
    <reaction evidence="8">
        <text>Couples ATP hydrolysis with the unwinding of duplex DNA by translocating in the 3'-5' direction.</text>
        <dbReference type="EC" id="5.6.2.4"/>
    </reaction>
</comment>
<evidence type="ECO:0000256" key="8">
    <source>
        <dbReference type="ARBA" id="ARBA00034617"/>
    </source>
</evidence>
<dbReference type="CDD" id="cd17932">
    <property type="entry name" value="DEXQc_UvrD"/>
    <property type="match status" value="1"/>
</dbReference>
<protein>
    <recommendedName>
        <fullName evidence="9">DNA 3'-5' helicase</fullName>
        <ecNumber evidence="9">5.6.2.4</ecNumber>
    </recommendedName>
</protein>
<evidence type="ECO:0000256" key="9">
    <source>
        <dbReference type="ARBA" id="ARBA00034808"/>
    </source>
</evidence>
<organism evidence="15 16">
    <name type="scientific">Alkalicoccobacillus porphyridii</name>
    <dbReference type="NCBI Taxonomy" id="2597270"/>
    <lineage>
        <taxon>Bacteria</taxon>
        <taxon>Bacillati</taxon>
        <taxon>Bacillota</taxon>
        <taxon>Bacilli</taxon>
        <taxon>Bacillales</taxon>
        <taxon>Bacillaceae</taxon>
        <taxon>Alkalicoccobacillus</taxon>
    </lineage>
</organism>
<feature type="region of interest" description="Disordered" evidence="12">
    <location>
        <begin position="73"/>
        <end position="93"/>
    </location>
</feature>
<keyword evidence="16" id="KW-1185">Reference proteome</keyword>
<dbReference type="InterPro" id="IPR000212">
    <property type="entry name" value="DNA_helicase_UvrD/REP"/>
</dbReference>
<evidence type="ECO:0000256" key="10">
    <source>
        <dbReference type="ARBA" id="ARBA00048988"/>
    </source>
</evidence>
<dbReference type="InterPro" id="IPR014017">
    <property type="entry name" value="DNA_helicase_UvrD-like_C"/>
</dbReference>
<evidence type="ECO:0000259" key="14">
    <source>
        <dbReference type="PROSITE" id="PS51217"/>
    </source>
</evidence>